<protein>
    <submittedName>
        <fullName evidence="1">Uncharacterized protein</fullName>
    </submittedName>
</protein>
<accession>A0AA88F287</accession>
<dbReference type="Proteomes" id="UP000473658">
    <property type="component" value="Unassembled WGS sequence"/>
</dbReference>
<proteinExistence type="predicted"/>
<gene>
    <name evidence="1" type="ORF">DXM27_10345</name>
</gene>
<organism evidence="1 2">
    <name type="scientific">Rhizobium rhizogenes</name>
    <name type="common">Agrobacterium rhizogenes</name>
    <dbReference type="NCBI Taxonomy" id="359"/>
    <lineage>
        <taxon>Bacteria</taxon>
        <taxon>Pseudomonadati</taxon>
        <taxon>Pseudomonadota</taxon>
        <taxon>Alphaproteobacteria</taxon>
        <taxon>Hyphomicrobiales</taxon>
        <taxon>Rhizobiaceae</taxon>
        <taxon>Rhizobium/Agrobacterium group</taxon>
        <taxon>Rhizobium</taxon>
    </lineage>
</organism>
<dbReference type="RefSeq" id="WP_149898950.1">
    <property type="nucleotide sequence ID" value="NZ_QRFF01000002.1"/>
</dbReference>
<comment type="caution">
    <text evidence="1">The sequence shown here is derived from an EMBL/GenBank/DDBJ whole genome shotgun (WGS) entry which is preliminary data.</text>
</comment>
<reference evidence="1 2" key="1">
    <citation type="submission" date="2018-08" db="EMBL/GenBank/DDBJ databases">
        <title>Crown Gall in kiwifruit.</title>
        <authorList>
            <person name="Visnovsky S.B."/>
            <person name="Pitman A.R."/>
        </authorList>
    </citation>
    <scope>NUCLEOTIDE SEQUENCE [LARGE SCALE GENOMIC DNA]</scope>
    <source>
        <strain evidence="1 2">SBV_302_78_2</strain>
    </source>
</reference>
<dbReference type="EMBL" id="QRFF01000002">
    <property type="protein sequence ID" value="KAA3503249.1"/>
    <property type="molecule type" value="Genomic_DNA"/>
</dbReference>
<name>A0AA88F287_RHIRH</name>
<sequence>MTALEEIKKTNHPDRIWATVNGMSTRLPDGARQLVGGWSQDADRIGAVEYVLASTLESLQRENEELRKDRYDLAYAITGGEDAPGLLDSTPASEIVEIAQHAHRSHSADIDRVEATETAVMRLREAFHNTLERAGGGTFVAGQSFDMIEQRVKFLEKDIRDIARAALASTGGEDHAE</sequence>
<evidence type="ECO:0000313" key="1">
    <source>
        <dbReference type="EMBL" id="KAA3503249.1"/>
    </source>
</evidence>
<evidence type="ECO:0000313" key="2">
    <source>
        <dbReference type="Proteomes" id="UP000473658"/>
    </source>
</evidence>
<dbReference type="AlphaFoldDB" id="A0AA88F287"/>